<feature type="non-terminal residue" evidence="2">
    <location>
        <position position="1"/>
    </location>
</feature>
<reference evidence="2 3" key="1">
    <citation type="journal article" date="2019" name="Sci. Rep.">
        <title>A high-quality genome of Eragrostis curvula grass provides insights into Poaceae evolution and supports new strategies to enhance forage quality.</title>
        <authorList>
            <person name="Carballo J."/>
            <person name="Santos B.A.C.M."/>
            <person name="Zappacosta D."/>
            <person name="Garbus I."/>
            <person name="Selva J.P."/>
            <person name="Gallo C.A."/>
            <person name="Diaz A."/>
            <person name="Albertini E."/>
            <person name="Caccamo M."/>
            <person name="Echenique V."/>
        </authorList>
    </citation>
    <scope>NUCLEOTIDE SEQUENCE [LARGE SCALE GENOMIC DNA]</scope>
    <source>
        <strain evidence="3">cv. Victoria</strain>
        <tissue evidence="2">Leaf</tissue>
    </source>
</reference>
<sequence length="141" mass="15655">MVRRGGAADGGDSCFAPSRTTETLQHQRWSAFSKICATCFILRARTVSRKWPEAKKNGDLDRKNGDRDSKNAREMIIPVFLAPKMKSKNNKVDHGNKVCHVHFQLSGNISIDEIWNKRQIIYGIALLGPLGLVLAVAAILP</sequence>
<dbReference type="EMBL" id="RWGY01000007">
    <property type="protein sequence ID" value="TVU41643.1"/>
    <property type="molecule type" value="Genomic_DNA"/>
</dbReference>
<dbReference type="Gramene" id="TVU41643">
    <property type="protein sequence ID" value="TVU41643"/>
    <property type="gene ID" value="EJB05_15178"/>
</dbReference>
<dbReference type="Proteomes" id="UP000324897">
    <property type="component" value="Chromosome 4"/>
</dbReference>
<protein>
    <submittedName>
        <fullName evidence="2">Uncharacterized protein</fullName>
    </submittedName>
</protein>
<evidence type="ECO:0000313" key="2">
    <source>
        <dbReference type="EMBL" id="TVU41643.1"/>
    </source>
</evidence>
<organism evidence="2 3">
    <name type="scientific">Eragrostis curvula</name>
    <name type="common">weeping love grass</name>
    <dbReference type="NCBI Taxonomy" id="38414"/>
    <lineage>
        <taxon>Eukaryota</taxon>
        <taxon>Viridiplantae</taxon>
        <taxon>Streptophyta</taxon>
        <taxon>Embryophyta</taxon>
        <taxon>Tracheophyta</taxon>
        <taxon>Spermatophyta</taxon>
        <taxon>Magnoliopsida</taxon>
        <taxon>Liliopsida</taxon>
        <taxon>Poales</taxon>
        <taxon>Poaceae</taxon>
        <taxon>PACMAD clade</taxon>
        <taxon>Chloridoideae</taxon>
        <taxon>Eragrostideae</taxon>
        <taxon>Eragrostidinae</taxon>
        <taxon>Eragrostis</taxon>
    </lineage>
</organism>
<evidence type="ECO:0000313" key="3">
    <source>
        <dbReference type="Proteomes" id="UP000324897"/>
    </source>
</evidence>
<feature type="transmembrane region" description="Helical" evidence="1">
    <location>
        <begin position="120"/>
        <end position="140"/>
    </location>
</feature>
<accession>A0A5J9W159</accession>
<proteinExistence type="predicted"/>
<gene>
    <name evidence="2" type="ORF">EJB05_15178</name>
</gene>
<dbReference type="AlphaFoldDB" id="A0A5J9W159"/>
<keyword evidence="1" id="KW-0812">Transmembrane</keyword>
<evidence type="ECO:0000256" key="1">
    <source>
        <dbReference type="SAM" id="Phobius"/>
    </source>
</evidence>
<keyword evidence="3" id="KW-1185">Reference proteome</keyword>
<keyword evidence="1" id="KW-1133">Transmembrane helix</keyword>
<comment type="caution">
    <text evidence="2">The sequence shown here is derived from an EMBL/GenBank/DDBJ whole genome shotgun (WGS) entry which is preliminary data.</text>
</comment>
<name>A0A5J9W159_9POAL</name>
<keyword evidence="1" id="KW-0472">Membrane</keyword>